<proteinExistence type="predicted"/>
<reference evidence="2" key="2">
    <citation type="submission" date="2020-07" db="EMBL/GenBank/DDBJ databases">
        <authorList>
            <person name="Vera ALvarez R."/>
            <person name="Arias-Moreno D.M."/>
            <person name="Jimenez-Jacinto V."/>
            <person name="Jimenez-Bremont J.F."/>
            <person name="Swaminathan K."/>
            <person name="Moose S.P."/>
            <person name="Guerrero-Gonzalez M.L."/>
            <person name="Marino-Ramirez L."/>
            <person name="Landsman D."/>
            <person name="Rodriguez-Kessler M."/>
            <person name="Delgado-Sanchez P."/>
        </authorList>
    </citation>
    <scope>NUCLEOTIDE SEQUENCE</scope>
    <source>
        <tissue evidence="2">Cladode</tissue>
    </source>
</reference>
<reference evidence="2" key="1">
    <citation type="journal article" date="2013" name="J. Plant Res.">
        <title>Effect of fungi and light on seed germination of three Opuntia species from semiarid lands of central Mexico.</title>
        <authorList>
            <person name="Delgado-Sanchez P."/>
            <person name="Jimenez-Bremont J.F."/>
            <person name="Guerrero-Gonzalez Mde L."/>
            <person name="Flores J."/>
        </authorList>
    </citation>
    <scope>NUCLEOTIDE SEQUENCE</scope>
    <source>
        <tissue evidence="2">Cladode</tissue>
    </source>
</reference>
<keyword evidence="1" id="KW-0812">Transmembrane</keyword>
<sequence length="102" mass="11913">MCYQYLRGRAHLWTSRFRNSAYHSILLWASIMDTFSSFWMLLSEGNQCIRTPKCITAGINLNRIGVVTKLRAVVPSRRRYIFPSTRCRLEARLKSTKENSPI</sequence>
<dbReference type="AlphaFoldDB" id="A0A7C8YVI7"/>
<organism evidence="2">
    <name type="scientific">Opuntia streptacantha</name>
    <name type="common">Prickly pear cactus</name>
    <name type="synonym">Opuntia cardona</name>
    <dbReference type="NCBI Taxonomy" id="393608"/>
    <lineage>
        <taxon>Eukaryota</taxon>
        <taxon>Viridiplantae</taxon>
        <taxon>Streptophyta</taxon>
        <taxon>Embryophyta</taxon>
        <taxon>Tracheophyta</taxon>
        <taxon>Spermatophyta</taxon>
        <taxon>Magnoliopsida</taxon>
        <taxon>eudicotyledons</taxon>
        <taxon>Gunneridae</taxon>
        <taxon>Pentapetalae</taxon>
        <taxon>Caryophyllales</taxon>
        <taxon>Cactineae</taxon>
        <taxon>Cactaceae</taxon>
        <taxon>Opuntioideae</taxon>
        <taxon>Opuntia</taxon>
    </lineage>
</organism>
<evidence type="ECO:0000313" key="2">
    <source>
        <dbReference type="EMBL" id="MBA4627838.1"/>
    </source>
</evidence>
<feature type="transmembrane region" description="Helical" evidence="1">
    <location>
        <begin position="21"/>
        <end position="42"/>
    </location>
</feature>
<evidence type="ECO:0000256" key="1">
    <source>
        <dbReference type="SAM" id="Phobius"/>
    </source>
</evidence>
<keyword evidence="1" id="KW-1133">Transmembrane helix</keyword>
<name>A0A7C8YVI7_OPUST</name>
<accession>A0A7C8YVI7</accession>
<protein>
    <submittedName>
        <fullName evidence="2">Uncharacterized protein</fullName>
    </submittedName>
</protein>
<dbReference type="EMBL" id="GISG01063847">
    <property type="protein sequence ID" value="MBA4627838.1"/>
    <property type="molecule type" value="Transcribed_RNA"/>
</dbReference>
<keyword evidence="1" id="KW-0472">Membrane</keyword>